<sequence length="265" mass="29928">MAATLAANNNKHREPAMPKRLFQRYMPDPDKIRKIEGLQFLGDRLHSPNLWHINRRSVANAFACGLFAMYTPPLPWQMAIAAVLAVFFSANLPIAVSLVWITNPVTWIPMYYFAYRVGALLLGRDTFAFSAFSQVFSLETAWELGAPFLLGCLILMVLGAAAGYFGVHALWRRHVQRAWDERKLRRQGIVVEHKPLIPGSDKAVALLSQAWVRVEPHAKALWKVSAEAAVQAWASPPAERIRTLLQEQWKILQTKAQAYLNKLTS</sequence>
<protein>
    <recommendedName>
        <fullName evidence="2">DUF2062 domain-containing protein</fullName>
    </recommendedName>
</protein>
<dbReference type="InterPro" id="IPR018639">
    <property type="entry name" value="DUF2062"/>
</dbReference>
<feature type="transmembrane region" description="Helical" evidence="1">
    <location>
        <begin position="144"/>
        <end position="167"/>
    </location>
</feature>
<dbReference type="PANTHER" id="PTHR40547:SF1">
    <property type="entry name" value="SLL0298 PROTEIN"/>
    <property type="match status" value="1"/>
</dbReference>
<dbReference type="Pfam" id="PF09835">
    <property type="entry name" value="DUF2062"/>
    <property type="match status" value="1"/>
</dbReference>
<reference evidence="3" key="1">
    <citation type="submission" date="2019-06" db="EMBL/GenBank/DDBJ databases">
        <title>Complete genome sequence of Methylogaea oryzae strain JCM16910.</title>
        <authorList>
            <person name="Asakawa S."/>
        </authorList>
    </citation>
    <scope>NUCLEOTIDE SEQUENCE</scope>
    <source>
        <strain evidence="3">E10</strain>
    </source>
</reference>
<feature type="transmembrane region" description="Helical" evidence="1">
    <location>
        <begin position="76"/>
        <end position="101"/>
    </location>
</feature>
<keyword evidence="1" id="KW-0812">Transmembrane</keyword>
<name>A0A8D4VPF7_9GAMM</name>
<keyword evidence="1" id="KW-1133">Transmembrane helix</keyword>
<gene>
    <name evidence="3" type="ORF">MoryE10_22490</name>
</gene>
<dbReference type="EMBL" id="AP019782">
    <property type="protein sequence ID" value="BBL71643.1"/>
    <property type="molecule type" value="Genomic_DNA"/>
</dbReference>
<dbReference type="KEGG" id="moz:MoryE10_22490"/>
<keyword evidence="4" id="KW-1185">Reference proteome</keyword>
<feature type="transmembrane region" description="Helical" evidence="1">
    <location>
        <begin position="113"/>
        <end position="132"/>
    </location>
</feature>
<dbReference type="PANTHER" id="PTHR40547">
    <property type="entry name" value="SLL0298 PROTEIN"/>
    <property type="match status" value="1"/>
</dbReference>
<proteinExistence type="predicted"/>
<dbReference type="AlphaFoldDB" id="A0A8D4VPF7"/>
<accession>A0A8D4VPF7</accession>
<evidence type="ECO:0000256" key="1">
    <source>
        <dbReference type="SAM" id="Phobius"/>
    </source>
</evidence>
<evidence type="ECO:0000313" key="4">
    <source>
        <dbReference type="Proteomes" id="UP000824988"/>
    </source>
</evidence>
<feature type="domain" description="DUF2062" evidence="2">
    <location>
        <begin position="39"/>
        <end position="179"/>
    </location>
</feature>
<evidence type="ECO:0000259" key="2">
    <source>
        <dbReference type="Pfam" id="PF09835"/>
    </source>
</evidence>
<dbReference type="Proteomes" id="UP000824988">
    <property type="component" value="Chromosome"/>
</dbReference>
<organism evidence="3 4">
    <name type="scientific">Methylogaea oryzae</name>
    <dbReference type="NCBI Taxonomy" id="1295382"/>
    <lineage>
        <taxon>Bacteria</taxon>
        <taxon>Pseudomonadati</taxon>
        <taxon>Pseudomonadota</taxon>
        <taxon>Gammaproteobacteria</taxon>
        <taxon>Methylococcales</taxon>
        <taxon>Methylococcaceae</taxon>
        <taxon>Methylogaea</taxon>
    </lineage>
</organism>
<evidence type="ECO:0000313" key="3">
    <source>
        <dbReference type="EMBL" id="BBL71643.1"/>
    </source>
</evidence>
<keyword evidence="1" id="KW-0472">Membrane</keyword>